<organism evidence="4 5">
    <name type="scientific">Winogradskyella bathintestinalis</name>
    <dbReference type="NCBI Taxonomy" id="3035208"/>
    <lineage>
        <taxon>Bacteria</taxon>
        <taxon>Pseudomonadati</taxon>
        <taxon>Bacteroidota</taxon>
        <taxon>Flavobacteriia</taxon>
        <taxon>Flavobacteriales</taxon>
        <taxon>Flavobacteriaceae</taxon>
        <taxon>Winogradskyella</taxon>
    </lineage>
</organism>
<evidence type="ECO:0000256" key="1">
    <source>
        <dbReference type="ARBA" id="ARBA00022729"/>
    </source>
</evidence>
<feature type="chain" id="PRO_5045565624" evidence="2">
    <location>
        <begin position="35"/>
        <end position="172"/>
    </location>
</feature>
<comment type="caution">
    <text evidence="4">The sequence shown here is derived from an EMBL/GenBank/DDBJ whole genome shotgun (WGS) entry which is preliminary data.</text>
</comment>
<dbReference type="NCBIfam" id="TIGR04183">
    <property type="entry name" value="Por_Secre_tail"/>
    <property type="match status" value="1"/>
</dbReference>
<evidence type="ECO:0000259" key="3">
    <source>
        <dbReference type="Pfam" id="PF18962"/>
    </source>
</evidence>
<proteinExistence type="predicted"/>
<protein>
    <submittedName>
        <fullName evidence="4">T9SS type A sorting domain-containing protein</fullName>
    </submittedName>
</protein>
<sequence length="172" mass="19166">MKQKKMANVCFMHFSRKTLLFYGALLASFSYAEAQETILTSGGDIIDTGGNVNYSVGQIVQHTISNSDTSIIQGIQFYFEDQSLTIVDIKTNIDITTYPNPTSSKLNMTIEGFKPDTLTYKLYNLLGQLVTEGNVVAKATIINVDHLDMATYLLKIENTTNQTSQTFKIIKN</sequence>
<dbReference type="EMBL" id="JASDDK010000002">
    <property type="protein sequence ID" value="MDN3492135.1"/>
    <property type="molecule type" value="Genomic_DNA"/>
</dbReference>
<evidence type="ECO:0000313" key="5">
    <source>
        <dbReference type="Proteomes" id="UP001231197"/>
    </source>
</evidence>
<keyword evidence="5" id="KW-1185">Reference proteome</keyword>
<dbReference type="Proteomes" id="UP001231197">
    <property type="component" value="Unassembled WGS sequence"/>
</dbReference>
<name>A0ABT7ZT13_9FLAO</name>
<dbReference type="Pfam" id="PF18962">
    <property type="entry name" value="Por_Secre_tail"/>
    <property type="match status" value="1"/>
</dbReference>
<gene>
    <name evidence="4" type="ORF">QMA06_05350</name>
</gene>
<evidence type="ECO:0000313" key="4">
    <source>
        <dbReference type="EMBL" id="MDN3492135.1"/>
    </source>
</evidence>
<dbReference type="RefSeq" id="WP_290205845.1">
    <property type="nucleotide sequence ID" value="NZ_JASDDK010000002.1"/>
</dbReference>
<evidence type="ECO:0000256" key="2">
    <source>
        <dbReference type="SAM" id="SignalP"/>
    </source>
</evidence>
<reference evidence="4 5" key="1">
    <citation type="journal article" date="2023" name="Int. J. Syst. Evol. Microbiol.">
        <title>Winogradskyella bathintestinalis sp. nov., isolated from the intestine of the deep-sea loosejaw dragonfish, Malacosteus niger.</title>
        <authorList>
            <person name="Uniacke-Lowe S."/>
            <person name="Johnson C.N."/>
            <person name="Stanton C."/>
            <person name="Hill C."/>
            <person name="Ross P."/>
        </authorList>
    </citation>
    <scope>NUCLEOTIDE SEQUENCE [LARGE SCALE GENOMIC DNA]</scope>
    <source>
        <strain evidence="4 5">APC 3343</strain>
    </source>
</reference>
<keyword evidence="1 2" id="KW-0732">Signal</keyword>
<feature type="signal peptide" evidence="2">
    <location>
        <begin position="1"/>
        <end position="34"/>
    </location>
</feature>
<feature type="domain" description="Secretion system C-terminal sorting" evidence="3">
    <location>
        <begin position="98"/>
        <end position="169"/>
    </location>
</feature>
<dbReference type="InterPro" id="IPR026444">
    <property type="entry name" value="Secre_tail"/>
</dbReference>
<accession>A0ABT7ZT13</accession>